<dbReference type="SFLD" id="SFLDS00003">
    <property type="entry name" value="Haloacid_Dehalogenase"/>
    <property type="match status" value="1"/>
</dbReference>
<dbReference type="PRINTS" id="PR00413">
    <property type="entry name" value="HADHALOGNASE"/>
</dbReference>
<gene>
    <name evidence="4" type="ORF">MNBD_GAMMA22-2669</name>
</gene>
<dbReference type="GO" id="GO:0009231">
    <property type="term" value="P:riboflavin biosynthetic process"/>
    <property type="evidence" value="ECO:0007669"/>
    <property type="project" value="TreeGrafter"/>
</dbReference>
<dbReference type="AlphaFoldDB" id="A0A3B1ABQ2"/>
<dbReference type="PANTHER" id="PTHR46470:SF4">
    <property type="entry name" value="5-AMINO-6-(5-PHOSPHO-D-RIBITYLAMINO)URACIL PHOSPHATASE YIGB"/>
    <property type="match status" value="1"/>
</dbReference>
<dbReference type="NCBIfam" id="TIGR01549">
    <property type="entry name" value="HAD-SF-IA-v1"/>
    <property type="match status" value="1"/>
</dbReference>
<dbReference type="PANTHER" id="PTHR46470">
    <property type="entry name" value="N-ACYLNEURAMINATE-9-PHOSPHATASE"/>
    <property type="match status" value="1"/>
</dbReference>
<comment type="cofactor">
    <cofactor evidence="1">
        <name>Mg(2+)</name>
        <dbReference type="ChEBI" id="CHEBI:18420"/>
    </cofactor>
</comment>
<proteinExistence type="predicted"/>
<sequence length="234" mass="27141">MQTQQFKVITFDLDDTLWECMPVIERAELKLRKWLEINFPLITSKYSSKDCIKFREKVSARHPEHAYDFTFLRKKQLYHVALESGYNTKIAQNISDQGFHIFITERSNVKLYDDVIPSFNKLVQHFQLGALTNGNVDLSKTKLDNYFNFSLNAITAGYLKPDYRFFKQACKLATVDASEILHIGDHPIHDINGAKNAGMEAIWLNRNNNVWPDLPRPNKIIYSLSELPNLLLNC</sequence>
<evidence type="ECO:0000313" key="4">
    <source>
        <dbReference type="EMBL" id="VAW91204.1"/>
    </source>
</evidence>
<organism evidence="4">
    <name type="scientific">hydrothermal vent metagenome</name>
    <dbReference type="NCBI Taxonomy" id="652676"/>
    <lineage>
        <taxon>unclassified sequences</taxon>
        <taxon>metagenomes</taxon>
        <taxon>ecological metagenomes</taxon>
    </lineage>
</organism>
<dbReference type="InterPro" id="IPR006439">
    <property type="entry name" value="HAD-SF_hydro_IA"/>
</dbReference>
<reference evidence="4" key="1">
    <citation type="submission" date="2018-06" db="EMBL/GenBank/DDBJ databases">
        <authorList>
            <person name="Zhirakovskaya E."/>
        </authorList>
    </citation>
    <scope>NUCLEOTIDE SEQUENCE</scope>
</reference>
<dbReference type="SUPFAM" id="SSF56784">
    <property type="entry name" value="HAD-like"/>
    <property type="match status" value="1"/>
</dbReference>
<dbReference type="InterPro" id="IPR023214">
    <property type="entry name" value="HAD_sf"/>
</dbReference>
<protein>
    <submittedName>
        <fullName evidence="4">FMN hydrolase 5-Amino-6-(5'-phosphoribitylamino)uracil phosphatase</fullName>
        <ecNumber evidence="4">3.1.3.-</ecNumber>
    </submittedName>
</protein>
<keyword evidence="3" id="KW-0460">Magnesium</keyword>
<accession>A0A3B1ABQ2</accession>
<dbReference type="SFLD" id="SFLDG01129">
    <property type="entry name" value="C1.5:_HAD__Beta-PGM__Phosphata"/>
    <property type="match status" value="1"/>
</dbReference>
<dbReference type="EMBL" id="UOFS01000006">
    <property type="protein sequence ID" value="VAW91204.1"/>
    <property type="molecule type" value="Genomic_DNA"/>
</dbReference>
<dbReference type="Pfam" id="PF00702">
    <property type="entry name" value="Hydrolase"/>
    <property type="match status" value="1"/>
</dbReference>
<dbReference type="Gene3D" id="3.40.50.1000">
    <property type="entry name" value="HAD superfamily/HAD-like"/>
    <property type="match status" value="1"/>
</dbReference>
<evidence type="ECO:0000256" key="3">
    <source>
        <dbReference type="ARBA" id="ARBA00022842"/>
    </source>
</evidence>
<dbReference type="GO" id="GO:0016787">
    <property type="term" value="F:hydrolase activity"/>
    <property type="evidence" value="ECO:0007669"/>
    <property type="project" value="UniProtKB-KW"/>
</dbReference>
<evidence type="ECO:0000256" key="1">
    <source>
        <dbReference type="ARBA" id="ARBA00001946"/>
    </source>
</evidence>
<keyword evidence="2 4" id="KW-0378">Hydrolase</keyword>
<name>A0A3B1ABQ2_9ZZZZ</name>
<dbReference type="InterPro" id="IPR036412">
    <property type="entry name" value="HAD-like_sf"/>
</dbReference>
<dbReference type="InterPro" id="IPR051400">
    <property type="entry name" value="HAD-like_hydrolase"/>
</dbReference>
<dbReference type="Gene3D" id="1.20.120.1600">
    <property type="match status" value="1"/>
</dbReference>
<dbReference type="EC" id="3.1.3.-" evidence="4"/>
<evidence type="ECO:0000256" key="2">
    <source>
        <dbReference type="ARBA" id="ARBA00022801"/>
    </source>
</evidence>